<accession>A0ABS2GWI5</accession>
<keyword evidence="3" id="KW-1185">Reference proteome</keyword>
<feature type="domain" description="NADPH-dependent FMN reductase-like" evidence="1">
    <location>
        <begin position="5"/>
        <end position="147"/>
    </location>
</feature>
<evidence type="ECO:0000313" key="3">
    <source>
        <dbReference type="Proteomes" id="UP000785625"/>
    </source>
</evidence>
<dbReference type="InterPro" id="IPR050712">
    <property type="entry name" value="NAD(P)H-dep_reductase"/>
</dbReference>
<evidence type="ECO:0000259" key="1">
    <source>
        <dbReference type="Pfam" id="PF03358"/>
    </source>
</evidence>
<dbReference type="SUPFAM" id="SSF52218">
    <property type="entry name" value="Flavoproteins"/>
    <property type="match status" value="1"/>
</dbReference>
<dbReference type="RefSeq" id="WP_204784960.1">
    <property type="nucleotide sequence ID" value="NZ_CALVGD010000054.1"/>
</dbReference>
<proteinExistence type="predicted"/>
<dbReference type="InterPro" id="IPR005025">
    <property type="entry name" value="FMN_Rdtase-like_dom"/>
</dbReference>
<dbReference type="PANTHER" id="PTHR30543:SF21">
    <property type="entry name" value="NAD(P)H-DEPENDENT FMN REDUCTASE LOT6"/>
    <property type="match status" value="1"/>
</dbReference>
<dbReference type="EMBL" id="JACJKU010000028">
    <property type="protein sequence ID" value="MBM6940645.1"/>
    <property type="molecule type" value="Genomic_DNA"/>
</dbReference>
<dbReference type="Gene3D" id="3.40.50.360">
    <property type="match status" value="1"/>
</dbReference>
<name>A0ABS2GWI5_9LACO</name>
<organism evidence="2 3">
    <name type="scientific">Limosilactobacillus coleohominis</name>
    <dbReference type="NCBI Taxonomy" id="181675"/>
    <lineage>
        <taxon>Bacteria</taxon>
        <taxon>Bacillati</taxon>
        <taxon>Bacillota</taxon>
        <taxon>Bacilli</taxon>
        <taxon>Lactobacillales</taxon>
        <taxon>Lactobacillaceae</taxon>
        <taxon>Limosilactobacillus</taxon>
    </lineage>
</organism>
<protein>
    <submittedName>
        <fullName evidence="2">NAD(P)H-dependent oxidoreductase</fullName>
    </submittedName>
</protein>
<gene>
    <name evidence="2" type="ORF">H5975_03945</name>
</gene>
<dbReference type="Proteomes" id="UP000785625">
    <property type="component" value="Unassembled WGS sequence"/>
</dbReference>
<reference evidence="2 3" key="1">
    <citation type="journal article" date="2021" name="Sci. Rep.">
        <title>The distribution of antibiotic resistance genes in chicken gut microbiota commensals.</title>
        <authorList>
            <person name="Juricova H."/>
            <person name="Matiasovicova J."/>
            <person name="Kubasova T."/>
            <person name="Cejkova D."/>
            <person name="Rychlik I."/>
        </authorList>
    </citation>
    <scope>NUCLEOTIDE SEQUENCE [LARGE SCALE GENOMIC DNA]</scope>
    <source>
        <strain evidence="2 3">An574</strain>
    </source>
</reference>
<evidence type="ECO:0000313" key="2">
    <source>
        <dbReference type="EMBL" id="MBM6940645.1"/>
    </source>
</evidence>
<comment type="caution">
    <text evidence="2">The sequence shown here is derived from an EMBL/GenBank/DDBJ whole genome shotgun (WGS) entry which is preliminary data.</text>
</comment>
<dbReference type="Pfam" id="PF03358">
    <property type="entry name" value="FMN_red"/>
    <property type="match status" value="1"/>
</dbReference>
<sequence>MNHYIAIAGSNRQGSTNKKLIRFVQERYAKMASIETVDIGGLPVFYKTPDRTIPERVQEMGAKIAEADGVIISTPEYDHGVPAVLMNALEWLSYTIHPFRDKPVLIMGASYGRLGASRAQQMLRKMLDAPELAARLMPSSEYMIGNSLQSFNDNGELTEEEQTEILDNLFADFETFVSFNKGFDHHRDEALEKIKRLEEEQG</sequence>
<dbReference type="InterPro" id="IPR029039">
    <property type="entry name" value="Flavoprotein-like_sf"/>
</dbReference>
<dbReference type="PANTHER" id="PTHR30543">
    <property type="entry name" value="CHROMATE REDUCTASE"/>
    <property type="match status" value="1"/>
</dbReference>